<dbReference type="Proteomes" id="UP000655588">
    <property type="component" value="Unassembled WGS sequence"/>
</dbReference>
<sequence>MKPSDVTETNGKMRHVTKKKAVAWKRAKLKKQSPVRAPPAAATRKTEHVSKIKATTITTTTTAKTNKNQQKQPTAKRRRIHTIDEQQARATIRKYCTIRSKQDLKKWRNSGGSCLDLFRYLQSLDCGFLCKFIILLIEKEKA</sequence>
<dbReference type="AlphaFoldDB" id="A0A833S1Z9"/>
<keyword evidence="3" id="KW-1185">Reference proteome</keyword>
<protein>
    <submittedName>
        <fullName evidence="2">Uncharacterized protein</fullName>
    </submittedName>
</protein>
<gene>
    <name evidence="2" type="ORF">E2986_12938</name>
</gene>
<feature type="compositionally biased region" description="Polar residues" evidence="1">
    <location>
        <begin position="1"/>
        <end position="10"/>
    </location>
</feature>
<evidence type="ECO:0000256" key="1">
    <source>
        <dbReference type="SAM" id="MobiDB-lite"/>
    </source>
</evidence>
<proteinExistence type="predicted"/>
<accession>A0A833S1Z9</accession>
<dbReference type="EMBL" id="WNWW01000337">
    <property type="protein sequence ID" value="KAF3426197.1"/>
    <property type="molecule type" value="Genomic_DNA"/>
</dbReference>
<comment type="caution">
    <text evidence="2">The sequence shown here is derived from an EMBL/GenBank/DDBJ whole genome shotgun (WGS) entry which is preliminary data.</text>
</comment>
<evidence type="ECO:0000313" key="2">
    <source>
        <dbReference type="EMBL" id="KAF3426197.1"/>
    </source>
</evidence>
<evidence type="ECO:0000313" key="3">
    <source>
        <dbReference type="Proteomes" id="UP000655588"/>
    </source>
</evidence>
<organism evidence="2 3">
    <name type="scientific">Frieseomelitta varia</name>
    <dbReference type="NCBI Taxonomy" id="561572"/>
    <lineage>
        <taxon>Eukaryota</taxon>
        <taxon>Metazoa</taxon>
        <taxon>Ecdysozoa</taxon>
        <taxon>Arthropoda</taxon>
        <taxon>Hexapoda</taxon>
        <taxon>Insecta</taxon>
        <taxon>Pterygota</taxon>
        <taxon>Neoptera</taxon>
        <taxon>Endopterygota</taxon>
        <taxon>Hymenoptera</taxon>
        <taxon>Apocrita</taxon>
        <taxon>Aculeata</taxon>
        <taxon>Apoidea</taxon>
        <taxon>Anthophila</taxon>
        <taxon>Apidae</taxon>
        <taxon>Frieseomelitta</taxon>
    </lineage>
</organism>
<name>A0A833S1Z9_9HYME</name>
<feature type="compositionally biased region" description="Basic residues" evidence="1">
    <location>
        <begin position="12"/>
        <end position="33"/>
    </location>
</feature>
<feature type="region of interest" description="Disordered" evidence="1">
    <location>
        <begin position="1"/>
        <end position="49"/>
    </location>
</feature>
<reference evidence="2" key="1">
    <citation type="submission" date="2019-11" db="EMBL/GenBank/DDBJ databases">
        <title>The nuclear and mitochondrial genomes of Frieseomelitta varia - a highly eusocial stingless bee (Meliponini) with a permanently sterile worker caste.</title>
        <authorList>
            <person name="Freitas F.C.P."/>
            <person name="Lourenco A.P."/>
            <person name="Nunes F.M.F."/>
            <person name="Paschoal A.R."/>
            <person name="Abreu F.C.P."/>
            <person name="Barbin F.O."/>
            <person name="Bataglia L."/>
            <person name="Cardoso-Junior C.A.M."/>
            <person name="Cervoni M.S."/>
            <person name="Silva S.R."/>
            <person name="Dalarmi F."/>
            <person name="Del Lama M.A."/>
            <person name="Depintor T.S."/>
            <person name="Ferreira K.M."/>
            <person name="Goria P.S."/>
            <person name="Jaskot M.C."/>
            <person name="Lago D.C."/>
            <person name="Luna-Lucena D."/>
            <person name="Moda L.M."/>
            <person name="Nascimento L."/>
            <person name="Pedrino M."/>
            <person name="Rabico F.O."/>
            <person name="Sanches F.C."/>
            <person name="Santos D.E."/>
            <person name="Santos C.G."/>
            <person name="Vieira J."/>
            <person name="Lopes T.F."/>
            <person name="Barchuk A.R."/>
            <person name="Hartfelder K."/>
            <person name="Simoes Z.L.P."/>
            <person name="Bitondi M.M.G."/>
            <person name="Pinheiro D.G."/>
        </authorList>
    </citation>
    <scope>NUCLEOTIDE SEQUENCE</scope>
    <source>
        <strain evidence="2">USP_RPSP 00005682</strain>
        <tissue evidence="2">Whole individual</tissue>
    </source>
</reference>